<keyword evidence="2" id="KW-0812">Transmembrane</keyword>
<evidence type="ECO:0000313" key="4">
    <source>
        <dbReference type="Proteomes" id="UP000178406"/>
    </source>
</evidence>
<gene>
    <name evidence="3" type="ORF">A3J56_02310</name>
</gene>
<dbReference type="EMBL" id="MFHQ01000031">
    <property type="protein sequence ID" value="OGF74007.1"/>
    <property type="molecule type" value="Genomic_DNA"/>
</dbReference>
<protein>
    <submittedName>
        <fullName evidence="3">Uncharacterized protein</fullName>
    </submittedName>
</protein>
<evidence type="ECO:0000256" key="1">
    <source>
        <dbReference type="SAM" id="Coils"/>
    </source>
</evidence>
<accession>A0A1F5WEI4</accession>
<reference evidence="3 4" key="1">
    <citation type="journal article" date="2016" name="Nat. Commun.">
        <title>Thousands of microbial genomes shed light on interconnected biogeochemical processes in an aquifer system.</title>
        <authorList>
            <person name="Anantharaman K."/>
            <person name="Brown C.T."/>
            <person name="Hug L.A."/>
            <person name="Sharon I."/>
            <person name="Castelle C.J."/>
            <person name="Probst A.J."/>
            <person name="Thomas B.C."/>
            <person name="Singh A."/>
            <person name="Wilkins M.J."/>
            <person name="Karaoz U."/>
            <person name="Brodie E.L."/>
            <person name="Williams K.H."/>
            <person name="Hubbard S.S."/>
            <person name="Banfield J.F."/>
        </authorList>
    </citation>
    <scope>NUCLEOTIDE SEQUENCE [LARGE SCALE GENOMIC DNA]</scope>
</reference>
<dbReference type="AlphaFoldDB" id="A0A1F5WEI4"/>
<keyword evidence="2" id="KW-0472">Membrane</keyword>
<feature type="coiled-coil region" evidence="1">
    <location>
        <begin position="149"/>
        <end position="176"/>
    </location>
</feature>
<organism evidence="3 4">
    <name type="scientific">Candidatus Giovannonibacteria bacterium RIFCSPHIGHO2_02_FULL_46_20</name>
    <dbReference type="NCBI Taxonomy" id="1798338"/>
    <lineage>
        <taxon>Bacteria</taxon>
        <taxon>Candidatus Giovannoniibacteriota</taxon>
    </lineage>
</organism>
<feature type="transmembrane region" description="Helical" evidence="2">
    <location>
        <begin position="85"/>
        <end position="103"/>
    </location>
</feature>
<evidence type="ECO:0000313" key="3">
    <source>
        <dbReference type="EMBL" id="OGF74007.1"/>
    </source>
</evidence>
<proteinExistence type="predicted"/>
<keyword evidence="1" id="KW-0175">Coiled coil</keyword>
<keyword evidence="2" id="KW-1133">Transmembrane helix</keyword>
<name>A0A1F5WEI4_9BACT</name>
<dbReference type="STRING" id="1798338.A3J56_02310"/>
<dbReference type="Proteomes" id="UP000178406">
    <property type="component" value="Unassembled WGS sequence"/>
</dbReference>
<feature type="transmembrane region" description="Helical" evidence="2">
    <location>
        <begin position="57"/>
        <end position="79"/>
    </location>
</feature>
<sequence>MDPVVAQENRYAAELAQARAADIARQRGNEEQQRMQALSESPAAIQPEAHKISPMQAFLLIGVALVADGLSALFTISIFLIPLYWIVWVFAVLGFFVWLHMLGISWTNAKGMRSIILLGAALGIEFMPFLNVLPAWTAFAIGTVINDRLSEFTDILEGAAKKKKEEEERKKKENKS</sequence>
<comment type="caution">
    <text evidence="3">The sequence shown here is derived from an EMBL/GenBank/DDBJ whole genome shotgun (WGS) entry which is preliminary data.</text>
</comment>
<evidence type="ECO:0000256" key="2">
    <source>
        <dbReference type="SAM" id="Phobius"/>
    </source>
</evidence>
<feature type="transmembrane region" description="Helical" evidence="2">
    <location>
        <begin position="115"/>
        <end position="136"/>
    </location>
</feature>